<protein>
    <submittedName>
        <fullName evidence="1">Uncharacterized protein</fullName>
    </submittedName>
</protein>
<dbReference type="OrthoDB" id="3372479at2"/>
<accession>A0A2V4NMC0</accession>
<evidence type="ECO:0000313" key="2">
    <source>
        <dbReference type="Proteomes" id="UP000248039"/>
    </source>
</evidence>
<dbReference type="AlphaFoldDB" id="A0A2V4NMC0"/>
<organism evidence="1 2">
    <name type="scientific">Streptomyces tateyamensis</name>
    <dbReference type="NCBI Taxonomy" id="565073"/>
    <lineage>
        <taxon>Bacteria</taxon>
        <taxon>Bacillati</taxon>
        <taxon>Actinomycetota</taxon>
        <taxon>Actinomycetes</taxon>
        <taxon>Kitasatosporales</taxon>
        <taxon>Streptomycetaceae</taxon>
        <taxon>Streptomyces</taxon>
    </lineage>
</organism>
<sequence>MFAPHRLDDTIDLLAAAPDIAPASDHTLRAEHARETITDCDAKLATHRAALEAGADPALVTQWMTQTQATRTRAEAELRTAQLARSTQLTRDDIAALARANSDLVALLADAEPADRAALYQQLGLILTYDSGKQKVLVEMNLNQHFPESRRLTVGVRGGT</sequence>
<evidence type="ECO:0000313" key="1">
    <source>
        <dbReference type="EMBL" id="PYC87664.1"/>
    </source>
</evidence>
<dbReference type="Proteomes" id="UP000248039">
    <property type="component" value="Unassembled WGS sequence"/>
</dbReference>
<keyword evidence="2" id="KW-1185">Reference proteome</keyword>
<proteinExistence type="predicted"/>
<dbReference type="RefSeq" id="WP_110665690.1">
    <property type="nucleotide sequence ID" value="NZ_PYBW01000012.1"/>
</dbReference>
<reference evidence="1 2" key="1">
    <citation type="submission" date="2018-03" db="EMBL/GenBank/DDBJ databases">
        <title>Bioinformatic expansion and discovery of thiopeptide antibiotics.</title>
        <authorList>
            <person name="Schwalen C.J."/>
            <person name="Hudson G.A."/>
            <person name="Mitchell D.A."/>
        </authorList>
    </citation>
    <scope>NUCLEOTIDE SEQUENCE [LARGE SCALE GENOMIC DNA]</scope>
    <source>
        <strain evidence="1 2">ATCC 21389</strain>
    </source>
</reference>
<gene>
    <name evidence="1" type="ORF">C7C46_03900</name>
</gene>
<dbReference type="EMBL" id="PYBW01000012">
    <property type="protein sequence ID" value="PYC87664.1"/>
    <property type="molecule type" value="Genomic_DNA"/>
</dbReference>
<comment type="caution">
    <text evidence="1">The sequence shown here is derived from an EMBL/GenBank/DDBJ whole genome shotgun (WGS) entry which is preliminary data.</text>
</comment>
<name>A0A2V4NMC0_9ACTN</name>